<keyword evidence="4" id="KW-1185">Reference proteome</keyword>
<dbReference type="GO" id="GO:0016817">
    <property type="term" value="F:hydrolase activity, acting on acid anhydrides"/>
    <property type="evidence" value="ECO:0007669"/>
    <property type="project" value="InterPro"/>
</dbReference>
<gene>
    <name evidence="3" type="ORF">HMPREF9013_1315</name>
</gene>
<dbReference type="OrthoDB" id="9805141at2"/>
<evidence type="ECO:0000313" key="4">
    <source>
        <dbReference type="Proteomes" id="UP000005017"/>
    </source>
</evidence>
<organism evidence="3 4">
    <name type="scientific">Bulleidia extructa W1219</name>
    <dbReference type="NCBI Taxonomy" id="679192"/>
    <lineage>
        <taxon>Bacteria</taxon>
        <taxon>Bacillati</taxon>
        <taxon>Bacillota</taxon>
        <taxon>Erysipelotrichia</taxon>
        <taxon>Erysipelotrichales</taxon>
        <taxon>Erysipelotrichaceae</taxon>
        <taxon>Bulleidia</taxon>
    </lineage>
</organism>
<dbReference type="InterPro" id="IPR027417">
    <property type="entry name" value="P-loop_NTPase"/>
</dbReference>
<feature type="region of interest" description="Disordered" evidence="1">
    <location>
        <begin position="670"/>
        <end position="699"/>
    </location>
</feature>
<accession>D2MPJ9</accession>
<dbReference type="SUPFAM" id="SSF52540">
    <property type="entry name" value="P-loop containing nucleoside triphosphate hydrolases"/>
    <property type="match status" value="1"/>
</dbReference>
<evidence type="ECO:0000256" key="1">
    <source>
        <dbReference type="SAM" id="MobiDB-lite"/>
    </source>
</evidence>
<dbReference type="CDD" id="cd01125">
    <property type="entry name" value="RepA_RSF1010_like"/>
    <property type="match status" value="1"/>
</dbReference>
<dbReference type="eggNOG" id="COG3598">
    <property type="taxonomic scope" value="Bacteria"/>
</dbReference>
<dbReference type="Pfam" id="PF13481">
    <property type="entry name" value="AAA_25"/>
    <property type="match status" value="1"/>
</dbReference>
<dbReference type="STRING" id="679192.HMPREF9013_1315"/>
<dbReference type="Pfam" id="PF08707">
    <property type="entry name" value="PriCT_2"/>
    <property type="match status" value="1"/>
</dbReference>
<dbReference type="Gene3D" id="3.40.50.300">
    <property type="entry name" value="P-loop containing nucleotide triphosphate hydrolases"/>
    <property type="match status" value="1"/>
</dbReference>
<dbReference type="RefSeq" id="WP_006627312.1">
    <property type="nucleotide sequence ID" value="NZ_ADFR01000009.1"/>
</dbReference>
<dbReference type="AlphaFoldDB" id="D2MPJ9"/>
<sequence>MENRIEDLITALEYVDPRNLNYQEWVNVGMALKYEGAYVDVWDRWSSQDTERYHAGECEKKWNSFTNDGITGNTIFKMASENGYISADYQPIIKGGARELFDGETVEFNYRVIDKSMMDYEKLPEVKNWNPVEDIRKYLSVIYAPNDHVAYCVKCFQDQDGKYHPGQRNYDRTAGRLMDELDHANKIEDVFYDYDHNCGAWISFNPMDGGGCKIDNITDFKYALVESDTQNIDMQYSLMTKLELPIAALVHSGNKSIHAIVRIEASNEKEYSRRVDYLFKVCKQNGLDVDTSTKNPSRLSRMPGFERGNNRQYLIATNIGKESWNDWVEYIESINDDLPDPESLEDDWSNLPELAPCLINDVLRQGHKMLIAGPSKAGKSFALIELTIAIAEGYKWLDKWDCAQGKVLYINLELDRASCLHRFKDVYEKLGIQRPNLRNVEIWNLRGNAVPMDKLTPKLIRRAQKKNYIAVIIDPIYKVITGDENSAEQMAKFTNQFDKVASALNCAVIYCHHHSKGSQGGKKSMDRASGSGVFARDPDAMIDLIQIPLTDGVIEQQVNKAVCDEWARTIKQYNPEYYETIPYDDFMSRKQLGNQLYYAVVKPKILTDKQVEIITQQAELKASQMTAWRVDMTLREFPKPQQTDIWFNYPIHTVDTTGVLADIPLDEETSGWRKGKPLTQEEKNNRKREKQKNEKAERETQFNLAFEELSFEHGEVTMQMMADKLLLSKKTVQRRLNELKEKFKTIETPGKDSVIVKTLDSMDK</sequence>
<comment type="caution">
    <text evidence="3">The sequence shown here is derived from an EMBL/GenBank/DDBJ whole genome shotgun (WGS) entry which is preliminary data.</text>
</comment>
<feature type="domain" description="Primase C-terminal 2" evidence="2">
    <location>
        <begin position="10"/>
        <end position="79"/>
    </location>
</feature>
<dbReference type="InterPro" id="IPR014819">
    <property type="entry name" value="PriCT_2"/>
</dbReference>
<dbReference type="InterPro" id="IPR038724">
    <property type="entry name" value="RepA"/>
</dbReference>
<dbReference type="Proteomes" id="UP000005017">
    <property type="component" value="Unassembled WGS sequence"/>
</dbReference>
<name>D2MPJ9_9FIRM</name>
<reference evidence="4" key="1">
    <citation type="submission" date="2009-12" db="EMBL/GenBank/DDBJ databases">
        <title>Sequence of Clostridiales genomosp. BVAB3 str. UPII9-5.</title>
        <authorList>
            <person name="Madupu R."/>
            <person name="Durkin A.S."/>
            <person name="Torralba M."/>
            <person name="Methe B."/>
            <person name="Sutton G.G."/>
            <person name="Strausberg R.L."/>
            <person name="Nelson K.E."/>
        </authorList>
    </citation>
    <scope>NUCLEOTIDE SEQUENCE [LARGE SCALE GENOMIC DNA]</scope>
    <source>
        <strain evidence="4">W1219</strain>
    </source>
</reference>
<evidence type="ECO:0000259" key="2">
    <source>
        <dbReference type="Pfam" id="PF08707"/>
    </source>
</evidence>
<evidence type="ECO:0000313" key="3">
    <source>
        <dbReference type="EMBL" id="EFC05611.1"/>
    </source>
</evidence>
<dbReference type="EMBL" id="ADFR01000009">
    <property type="protein sequence ID" value="EFC05611.1"/>
    <property type="molecule type" value="Genomic_DNA"/>
</dbReference>
<proteinExistence type="predicted"/>
<protein>
    <submittedName>
        <fullName evidence="3">Primase C terminal 2 (PriCT-2)</fullName>
    </submittedName>
</protein>